<dbReference type="SUPFAM" id="SSF56436">
    <property type="entry name" value="C-type lectin-like"/>
    <property type="match status" value="1"/>
</dbReference>
<dbReference type="Gene3D" id="3.10.100.10">
    <property type="entry name" value="Mannose-Binding Protein A, subunit A"/>
    <property type="match status" value="1"/>
</dbReference>
<dbReference type="InterPro" id="IPR016187">
    <property type="entry name" value="CTDL_fold"/>
</dbReference>
<protein>
    <recommendedName>
        <fullName evidence="2">C-type lectin domain-containing protein</fullName>
    </recommendedName>
</protein>
<dbReference type="PANTHER" id="PTHR45710:SF26">
    <property type="entry name" value="RH26557P"/>
    <property type="match status" value="1"/>
</dbReference>
<gene>
    <name evidence="3" type="ORF">MEDL_8583</name>
</gene>
<organism evidence="3 4">
    <name type="scientific">Mytilus edulis</name>
    <name type="common">Blue mussel</name>
    <dbReference type="NCBI Taxonomy" id="6550"/>
    <lineage>
        <taxon>Eukaryota</taxon>
        <taxon>Metazoa</taxon>
        <taxon>Spiralia</taxon>
        <taxon>Lophotrochozoa</taxon>
        <taxon>Mollusca</taxon>
        <taxon>Bivalvia</taxon>
        <taxon>Autobranchia</taxon>
        <taxon>Pteriomorphia</taxon>
        <taxon>Mytilida</taxon>
        <taxon>Mytiloidea</taxon>
        <taxon>Mytilidae</taxon>
        <taxon>Mytilinae</taxon>
        <taxon>Mytilus</taxon>
    </lineage>
</organism>
<proteinExistence type="predicted"/>
<sequence>MEFSLIAWVVLLKSFILVVGINYTPDGCEEGWLYYNQMCYLYSPHPVDAIVAKDICSTYKDSVLVSVWNEEEMSFITTTLLPPFTKNLVWIGLIPKPNKDKEWIWLDGSMSDMDKNGNAPISNKDICGALNADGIVVFKECWDRLPGFISLAMAYIESDLFNKSVANPQEPPTLLFERIWPPKQQDLTQYVKHIAHTKAVSHETDCAFYCSHVPGCKAFIIQCAMAWKCNQYNCDLYQPTS</sequence>
<dbReference type="InterPro" id="IPR001304">
    <property type="entry name" value="C-type_lectin-like"/>
</dbReference>
<dbReference type="OrthoDB" id="7357196at2759"/>
<dbReference type="PANTHER" id="PTHR45710">
    <property type="entry name" value="C-TYPE LECTIN DOMAIN-CONTAINING PROTEIN 180"/>
    <property type="match status" value="1"/>
</dbReference>
<dbReference type="PROSITE" id="PS50041">
    <property type="entry name" value="C_TYPE_LECTIN_2"/>
    <property type="match status" value="1"/>
</dbReference>
<dbReference type="InterPro" id="IPR016186">
    <property type="entry name" value="C-type_lectin-like/link_sf"/>
</dbReference>
<feature type="chain" id="PRO_5035810097" description="C-type lectin domain-containing protein" evidence="1">
    <location>
        <begin position="21"/>
        <end position="241"/>
    </location>
</feature>
<evidence type="ECO:0000259" key="2">
    <source>
        <dbReference type="PROSITE" id="PS50041"/>
    </source>
</evidence>
<dbReference type="SMART" id="SM00034">
    <property type="entry name" value="CLECT"/>
    <property type="match status" value="1"/>
</dbReference>
<evidence type="ECO:0000313" key="4">
    <source>
        <dbReference type="Proteomes" id="UP000683360"/>
    </source>
</evidence>
<comment type="caution">
    <text evidence="3">The sequence shown here is derived from an EMBL/GenBank/DDBJ whole genome shotgun (WGS) entry which is preliminary data.</text>
</comment>
<feature type="domain" description="C-type lectin" evidence="2">
    <location>
        <begin position="35"/>
        <end position="143"/>
    </location>
</feature>
<dbReference type="Proteomes" id="UP000683360">
    <property type="component" value="Unassembled WGS sequence"/>
</dbReference>
<evidence type="ECO:0000256" key="1">
    <source>
        <dbReference type="SAM" id="SignalP"/>
    </source>
</evidence>
<keyword evidence="1" id="KW-0732">Signal</keyword>
<reference evidence="3" key="1">
    <citation type="submission" date="2021-03" db="EMBL/GenBank/DDBJ databases">
        <authorList>
            <person name="Bekaert M."/>
        </authorList>
    </citation>
    <scope>NUCLEOTIDE SEQUENCE</scope>
</reference>
<keyword evidence="4" id="KW-1185">Reference proteome</keyword>
<name>A0A8S3Q9G9_MYTED</name>
<accession>A0A8S3Q9G9</accession>
<dbReference type="InterPro" id="IPR050828">
    <property type="entry name" value="C-type_lectin/matrix_domain"/>
</dbReference>
<feature type="signal peptide" evidence="1">
    <location>
        <begin position="1"/>
        <end position="20"/>
    </location>
</feature>
<evidence type="ECO:0000313" key="3">
    <source>
        <dbReference type="EMBL" id="CAG2193565.1"/>
    </source>
</evidence>
<dbReference type="EMBL" id="CAJPWZ010000460">
    <property type="protein sequence ID" value="CAG2193565.1"/>
    <property type="molecule type" value="Genomic_DNA"/>
</dbReference>
<dbReference type="AlphaFoldDB" id="A0A8S3Q9G9"/>